<accession>A0ABU5EQV7</accession>
<keyword evidence="4" id="KW-1185">Reference proteome</keyword>
<dbReference type="Proteomes" id="UP001285855">
    <property type="component" value="Unassembled WGS sequence"/>
</dbReference>
<evidence type="ECO:0000259" key="2">
    <source>
        <dbReference type="Pfam" id="PF00534"/>
    </source>
</evidence>
<dbReference type="PANTHER" id="PTHR12526:SF630">
    <property type="entry name" value="GLYCOSYLTRANSFERASE"/>
    <property type="match status" value="1"/>
</dbReference>
<organism evidence="3 4">
    <name type="scientific">Winogradskyella aquimaris</name>
    <dbReference type="NCBI Taxonomy" id="864074"/>
    <lineage>
        <taxon>Bacteria</taxon>
        <taxon>Pseudomonadati</taxon>
        <taxon>Bacteroidota</taxon>
        <taxon>Flavobacteriia</taxon>
        <taxon>Flavobacteriales</taxon>
        <taxon>Flavobacteriaceae</taxon>
        <taxon>Winogradskyella</taxon>
    </lineage>
</organism>
<proteinExistence type="predicted"/>
<dbReference type="PANTHER" id="PTHR12526">
    <property type="entry name" value="GLYCOSYLTRANSFERASE"/>
    <property type="match status" value="1"/>
</dbReference>
<protein>
    <submittedName>
        <fullName evidence="3">Glycosyltransferase family 4 protein</fullName>
        <ecNumber evidence="3">2.4.-.-</ecNumber>
    </submittedName>
</protein>
<feature type="domain" description="Glycosyl transferase family 1" evidence="2">
    <location>
        <begin position="189"/>
        <end position="358"/>
    </location>
</feature>
<comment type="caution">
    <text evidence="3">The sequence shown here is derived from an EMBL/GenBank/DDBJ whole genome shotgun (WGS) entry which is preliminary data.</text>
</comment>
<dbReference type="RefSeq" id="WP_320555531.1">
    <property type="nucleotide sequence ID" value="NZ_JAXDAE010000006.1"/>
</dbReference>
<dbReference type="CDD" id="cd03801">
    <property type="entry name" value="GT4_PimA-like"/>
    <property type="match status" value="1"/>
</dbReference>
<reference evidence="3 4" key="1">
    <citation type="submission" date="2023-11" db="EMBL/GenBank/DDBJ databases">
        <title>Winogradskyella pelagius sp. nov., isolated from coastal sediment.</title>
        <authorList>
            <person name="Li F."/>
        </authorList>
    </citation>
    <scope>NUCLEOTIDE SEQUENCE [LARGE SCALE GENOMIC DNA]</scope>
    <source>
        <strain evidence="3 4">KCTC 23502</strain>
    </source>
</reference>
<evidence type="ECO:0000313" key="4">
    <source>
        <dbReference type="Proteomes" id="UP001285855"/>
    </source>
</evidence>
<dbReference type="EMBL" id="JAXDAE010000006">
    <property type="protein sequence ID" value="MDY2587159.1"/>
    <property type="molecule type" value="Genomic_DNA"/>
</dbReference>
<evidence type="ECO:0000256" key="1">
    <source>
        <dbReference type="SAM" id="Phobius"/>
    </source>
</evidence>
<dbReference type="Pfam" id="PF00534">
    <property type="entry name" value="Glycos_transf_1"/>
    <property type="match status" value="1"/>
</dbReference>
<dbReference type="EC" id="2.4.-.-" evidence="3"/>
<dbReference type="Gene3D" id="3.40.50.2000">
    <property type="entry name" value="Glycogen Phosphorylase B"/>
    <property type="match status" value="2"/>
</dbReference>
<dbReference type="InterPro" id="IPR001296">
    <property type="entry name" value="Glyco_trans_1"/>
</dbReference>
<dbReference type="GO" id="GO:0016757">
    <property type="term" value="F:glycosyltransferase activity"/>
    <property type="evidence" value="ECO:0007669"/>
    <property type="project" value="UniProtKB-KW"/>
</dbReference>
<keyword evidence="1" id="KW-0812">Transmembrane</keyword>
<evidence type="ECO:0000313" key="3">
    <source>
        <dbReference type="EMBL" id="MDY2587159.1"/>
    </source>
</evidence>
<feature type="transmembrane region" description="Helical" evidence="1">
    <location>
        <begin position="81"/>
        <end position="101"/>
    </location>
</feature>
<gene>
    <name evidence="3" type="ORF">SNF14_07395</name>
</gene>
<name>A0ABU5EQV7_9FLAO</name>
<dbReference type="SUPFAM" id="SSF53756">
    <property type="entry name" value="UDP-Glycosyltransferase/glycogen phosphorylase"/>
    <property type="match status" value="1"/>
</dbReference>
<keyword evidence="1" id="KW-1133">Transmembrane helix</keyword>
<keyword evidence="3" id="KW-0808">Transferase</keyword>
<keyword evidence="3" id="KW-0328">Glycosyltransferase</keyword>
<sequence length="378" mass="43952">MKNKRTKFLVVTYTPLIKKEGEYYSYSPYVDEMDMWFSFADEYRILSPDSYPTDFLSKPFQSKNIKGYRIPFIAFNSFSRIIKGIVLLPFVIFQIFRAMFWANHIHFRSPGNITLIGAVVQIFFPFKKKSVKYAGNWDPNSKQPLSYRVQKAIFRNTILSKNINVLVYGEWPNETSNVVPFMSATYRESEKQPFKHRDFNGRLKFVFIGAMVVGKRPKLTVQIVQKLLDNGIDAELHMFGDGDLIEEIRELVKHYNLQDRIHIYGNRDKSEIKQCLLDAHFSILPSKSEGWPKAIAEGMFFGAIPISTKISCLPWILDYGKRGILIDEDLNEAFSVILNELRKGNDYLNTMSKKAQDWAQQYTLDRLEQEIKKVVIGD</sequence>
<keyword evidence="1" id="KW-0472">Membrane</keyword>